<proteinExistence type="predicted"/>
<dbReference type="EMBL" id="MU276879">
    <property type="protein sequence ID" value="KAI0037533.1"/>
    <property type="molecule type" value="Genomic_DNA"/>
</dbReference>
<evidence type="ECO:0000313" key="2">
    <source>
        <dbReference type="Proteomes" id="UP000814033"/>
    </source>
</evidence>
<accession>A0ACB8R0M5</accession>
<organism evidence="1 2">
    <name type="scientific">Auriscalpium vulgare</name>
    <dbReference type="NCBI Taxonomy" id="40419"/>
    <lineage>
        <taxon>Eukaryota</taxon>
        <taxon>Fungi</taxon>
        <taxon>Dikarya</taxon>
        <taxon>Basidiomycota</taxon>
        <taxon>Agaricomycotina</taxon>
        <taxon>Agaricomycetes</taxon>
        <taxon>Russulales</taxon>
        <taxon>Auriscalpiaceae</taxon>
        <taxon>Auriscalpium</taxon>
    </lineage>
</organism>
<evidence type="ECO:0000313" key="1">
    <source>
        <dbReference type="EMBL" id="KAI0037533.1"/>
    </source>
</evidence>
<sequence length="391" mass="42373">MVYKVRERQVLKYSKPKKLVVQLLAEKMPRTRNGWVGLHLQHHDVPRTTVLAIMRYTAQGFRYVAWDGRRLMGIIDRKGRILGSLAGRPAGDLTWDDSGVDAYEAMARARGKLKLGQDQLTSRRTAALDKVYLARAHLAPFTVPPPPLRAVTTLHTRISFPTHKSPMANNTRSRNRKANSVSMGAPPKNTKGQSASTPLPPAHSQTTRGMSEPALDAQDGPTQPPISPLSDLDDMDVEPTGGVPPSEGDETPPLDAHQQSTHHDVPDDPFMSPPLGRHAEGTALDPGPTPAMNGAAEKQPSQNKPQEENAGSNPPPATTPGPNSTGSQAPPTPKMFFGGEDTSNMAPGAREHFTKVQEAQFTFQRTEHFDNAPSVGLTPDGEVRFVSDTSL</sequence>
<comment type="caution">
    <text evidence="1">The sequence shown here is derived from an EMBL/GenBank/DDBJ whole genome shotgun (WGS) entry which is preliminary data.</text>
</comment>
<gene>
    <name evidence="1" type="ORF">FA95DRAFT_1614118</name>
</gene>
<protein>
    <submittedName>
        <fullName evidence="1">Uncharacterized protein</fullName>
    </submittedName>
</protein>
<dbReference type="Proteomes" id="UP000814033">
    <property type="component" value="Unassembled WGS sequence"/>
</dbReference>
<name>A0ACB8R0M5_9AGAM</name>
<reference evidence="1" key="1">
    <citation type="submission" date="2021-02" db="EMBL/GenBank/DDBJ databases">
        <authorList>
            <consortium name="DOE Joint Genome Institute"/>
            <person name="Ahrendt S."/>
            <person name="Looney B.P."/>
            <person name="Miyauchi S."/>
            <person name="Morin E."/>
            <person name="Drula E."/>
            <person name="Courty P.E."/>
            <person name="Chicoki N."/>
            <person name="Fauchery L."/>
            <person name="Kohler A."/>
            <person name="Kuo A."/>
            <person name="Labutti K."/>
            <person name="Pangilinan J."/>
            <person name="Lipzen A."/>
            <person name="Riley R."/>
            <person name="Andreopoulos W."/>
            <person name="He G."/>
            <person name="Johnson J."/>
            <person name="Barry K.W."/>
            <person name="Grigoriev I.V."/>
            <person name="Nagy L."/>
            <person name="Hibbett D."/>
            <person name="Henrissat B."/>
            <person name="Matheny P.B."/>
            <person name="Labbe J."/>
            <person name="Martin F."/>
        </authorList>
    </citation>
    <scope>NUCLEOTIDE SEQUENCE</scope>
    <source>
        <strain evidence="1">FP105234-sp</strain>
    </source>
</reference>
<keyword evidence="2" id="KW-1185">Reference proteome</keyword>
<reference evidence="1" key="2">
    <citation type="journal article" date="2022" name="New Phytol.">
        <title>Evolutionary transition to the ectomycorrhizal habit in the genomes of a hyperdiverse lineage of mushroom-forming fungi.</title>
        <authorList>
            <person name="Looney B."/>
            <person name="Miyauchi S."/>
            <person name="Morin E."/>
            <person name="Drula E."/>
            <person name="Courty P.E."/>
            <person name="Kohler A."/>
            <person name="Kuo A."/>
            <person name="LaButti K."/>
            <person name="Pangilinan J."/>
            <person name="Lipzen A."/>
            <person name="Riley R."/>
            <person name="Andreopoulos W."/>
            <person name="He G."/>
            <person name="Johnson J."/>
            <person name="Nolan M."/>
            <person name="Tritt A."/>
            <person name="Barry K.W."/>
            <person name="Grigoriev I.V."/>
            <person name="Nagy L.G."/>
            <person name="Hibbett D."/>
            <person name="Henrissat B."/>
            <person name="Matheny P.B."/>
            <person name="Labbe J."/>
            <person name="Martin F.M."/>
        </authorList>
    </citation>
    <scope>NUCLEOTIDE SEQUENCE</scope>
    <source>
        <strain evidence="1">FP105234-sp</strain>
    </source>
</reference>